<evidence type="ECO:0000256" key="3">
    <source>
        <dbReference type="ARBA" id="ARBA00022840"/>
    </source>
</evidence>
<evidence type="ECO:0000313" key="7">
    <source>
        <dbReference type="EMBL" id="TWT37008.1"/>
    </source>
</evidence>
<dbReference type="SUPFAM" id="SSF100920">
    <property type="entry name" value="Heat shock protein 70kD (HSP70), peptide-binding domain"/>
    <property type="match status" value="1"/>
</dbReference>
<name>A0A5C5VEG1_9BACT</name>
<organism evidence="7 8">
    <name type="scientific">Posidoniimonas corsicana</name>
    <dbReference type="NCBI Taxonomy" id="1938618"/>
    <lineage>
        <taxon>Bacteria</taxon>
        <taxon>Pseudomonadati</taxon>
        <taxon>Planctomycetota</taxon>
        <taxon>Planctomycetia</taxon>
        <taxon>Pirellulales</taxon>
        <taxon>Lacipirellulaceae</taxon>
        <taxon>Posidoniimonas</taxon>
    </lineage>
</organism>
<dbReference type="CDD" id="cd24029">
    <property type="entry name" value="ASKHA_NBD_HSP70_DnaK_HscA_HscC"/>
    <property type="match status" value="1"/>
</dbReference>
<accession>A0A5C5VEG1</accession>
<dbReference type="PANTHER" id="PTHR19375">
    <property type="entry name" value="HEAT SHOCK PROTEIN 70KDA"/>
    <property type="match status" value="1"/>
</dbReference>
<keyword evidence="8" id="KW-1185">Reference proteome</keyword>
<dbReference type="InterPro" id="IPR018181">
    <property type="entry name" value="Heat_shock_70_CS"/>
</dbReference>
<keyword evidence="6" id="KW-0472">Membrane</keyword>
<feature type="compositionally biased region" description="Basic and acidic residues" evidence="5">
    <location>
        <begin position="547"/>
        <end position="557"/>
    </location>
</feature>
<evidence type="ECO:0000313" key="8">
    <source>
        <dbReference type="Proteomes" id="UP000316714"/>
    </source>
</evidence>
<evidence type="ECO:0000256" key="6">
    <source>
        <dbReference type="SAM" id="Phobius"/>
    </source>
</evidence>
<keyword evidence="6" id="KW-0812">Transmembrane</keyword>
<dbReference type="PROSITE" id="PS00297">
    <property type="entry name" value="HSP70_1"/>
    <property type="match status" value="1"/>
</dbReference>
<evidence type="ECO:0000256" key="2">
    <source>
        <dbReference type="ARBA" id="ARBA00022741"/>
    </source>
</evidence>
<protein>
    <submittedName>
        <fullName evidence="7">Chaperone protein DnaK</fullName>
    </submittedName>
</protein>
<dbReference type="PROSITE" id="PS01036">
    <property type="entry name" value="HSP70_3"/>
    <property type="match status" value="1"/>
</dbReference>
<gene>
    <name evidence="7" type="primary">dnaK_1</name>
    <name evidence="7" type="ORF">KOR34_19540</name>
</gene>
<keyword evidence="2 4" id="KW-0547">Nucleotide-binding</keyword>
<keyword evidence="3 4" id="KW-0067">ATP-binding</keyword>
<dbReference type="GO" id="GO:0005524">
    <property type="term" value="F:ATP binding"/>
    <property type="evidence" value="ECO:0007669"/>
    <property type="project" value="UniProtKB-KW"/>
</dbReference>
<dbReference type="RefSeq" id="WP_228714561.1">
    <property type="nucleotide sequence ID" value="NZ_SIHJ01000001.1"/>
</dbReference>
<dbReference type="FunFam" id="3.30.420.40:FF:000545">
    <property type="entry name" value="Endoplasmic reticulum chaperone BiP"/>
    <property type="match status" value="1"/>
</dbReference>
<evidence type="ECO:0000256" key="1">
    <source>
        <dbReference type="ARBA" id="ARBA00007381"/>
    </source>
</evidence>
<reference evidence="7 8" key="1">
    <citation type="submission" date="2019-02" db="EMBL/GenBank/DDBJ databases">
        <title>Deep-cultivation of Planctomycetes and their phenomic and genomic characterization uncovers novel biology.</title>
        <authorList>
            <person name="Wiegand S."/>
            <person name="Jogler M."/>
            <person name="Boedeker C."/>
            <person name="Pinto D."/>
            <person name="Vollmers J."/>
            <person name="Rivas-Marin E."/>
            <person name="Kohn T."/>
            <person name="Peeters S.H."/>
            <person name="Heuer A."/>
            <person name="Rast P."/>
            <person name="Oberbeckmann S."/>
            <person name="Bunk B."/>
            <person name="Jeske O."/>
            <person name="Meyerdierks A."/>
            <person name="Storesund J.E."/>
            <person name="Kallscheuer N."/>
            <person name="Luecker S."/>
            <person name="Lage O.M."/>
            <person name="Pohl T."/>
            <person name="Merkel B.J."/>
            <person name="Hornburger P."/>
            <person name="Mueller R.-W."/>
            <person name="Bruemmer F."/>
            <person name="Labrenz M."/>
            <person name="Spormann A.M."/>
            <person name="Op Den Camp H."/>
            <person name="Overmann J."/>
            <person name="Amann R."/>
            <person name="Jetten M.S.M."/>
            <person name="Mascher T."/>
            <person name="Medema M.H."/>
            <person name="Devos D.P."/>
            <person name="Kaster A.-K."/>
            <person name="Ovreas L."/>
            <person name="Rohde M."/>
            <person name="Galperin M.Y."/>
            <person name="Jogler C."/>
        </authorList>
    </citation>
    <scope>NUCLEOTIDE SEQUENCE [LARGE SCALE GENOMIC DNA]</scope>
    <source>
        <strain evidence="7 8">KOR34</strain>
    </source>
</reference>
<evidence type="ECO:0000256" key="4">
    <source>
        <dbReference type="RuleBase" id="RU003322"/>
    </source>
</evidence>
<keyword evidence="6" id="KW-1133">Transmembrane helix</keyword>
<feature type="region of interest" description="Disordered" evidence="5">
    <location>
        <begin position="531"/>
        <end position="602"/>
    </location>
</feature>
<dbReference type="PRINTS" id="PR00301">
    <property type="entry name" value="HEATSHOCK70"/>
</dbReference>
<sequence>MSLRIPVGIDLGTTFCAAARINEAGRTEIVESRPGKKLLPSLVHFAPDEVTVGLPAGESDSHPRTTTIANAKRRLAGSNRLCEVNGKPMPAEVVLGYLLKDIKNTLSNQLGPAFSSVITVPAYFDEVRRQAIKNAGEMSGLEVVDIVNEPTAAVLAFGEHLGYLDKTGVPCQSLNVLVYDLGGGTFDVTAIQLRNQEIKTLATDGDTELGGLNWDECLAELLQHRYEEALAANQTTLANNERYWLEMANRFKHALSSSPTATDVCDGSAGPQEITVTRNDFAEATAHLTDRTLFTTRQCLNAAGWAWGDIDRLILVGGSTRMPCIRESLRQESRLDPESCIDPDEAVARGAAIYAQSRLSQQGVSTVARELTITNVASHSLGIVGVDIDTLHREVIHLIPKNNPLPTDVERDFVTRVEGQKSVEVQVTEGESSSPEHNQIIGKARIVNLPPGLPAGAKVRIKYSYDANGCLSVDAVVPGAGLPAKLDLKREKTLNSNQLSRWSEVVNQPGGFNDFSDAILSIMDEPELESAAAADTNRAYTPAKPSKQRDRSLEPAHPEGAPKAASSKLKQSAKESADRVASGAGATSTVPKARLVSKGTRGRRSNPFASLLVNGTMSVLSAVVGLLLGYYVLCVVRPEANVLNLRLPGVDSPAHEVSPPNGP</sequence>
<dbReference type="EMBL" id="SIHJ01000001">
    <property type="protein sequence ID" value="TWT37008.1"/>
    <property type="molecule type" value="Genomic_DNA"/>
</dbReference>
<dbReference type="GO" id="GO:0140662">
    <property type="term" value="F:ATP-dependent protein folding chaperone"/>
    <property type="evidence" value="ECO:0007669"/>
    <property type="project" value="InterPro"/>
</dbReference>
<dbReference type="Pfam" id="PF00012">
    <property type="entry name" value="HSP70"/>
    <property type="match status" value="2"/>
</dbReference>
<comment type="similarity">
    <text evidence="1 4">Belongs to the heat shock protein 70 family.</text>
</comment>
<dbReference type="InterPro" id="IPR013126">
    <property type="entry name" value="Hsp_70_fam"/>
</dbReference>
<proteinExistence type="inferred from homology"/>
<comment type="caution">
    <text evidence="7">The sequence shown here is derived from an EMBL/GenBank/DDBJ whole genome shotgun (WGS) entry which is preliminary data.</text>
</comment>
<dbReference type="AlphaFoldDB" id="A0A5C5VEG1"/>
<dbReference type="Gene3D" id="3.90.640.10">
    <property type="entry name" value="Actin, Chain A, domain 4"/>
    <property type="match status" value="1"/>
</dbReference>
<feature type="transmembrane region" description="Helical" evidence="6">
    <location>
        <begin position="611"/>
        <end position="636"/>
    </location>
</feature>
<dbReference type="InterPro" id="IPR029047">
    <property type="entry name" value="HSP70_peptide-bd_sf"/>
</dbReference>
<dbReference type="Gene3D" id="3.30.420.40">
    <property type="match status" value="2"/>
</dbReference>
<dbReference type="SUPFAM" id="SSF53067">
    <property type="entry name" value="Actin-like ATPase domain"/>
    <property type="match status" value="2"/>
</dbReference>
<dbReference type="Proteomes" id="UP000316714">
    <property type="component" value="Unassembled WGS sequence"/>
</dbReference>
<dbReference type="Gene3D" id="2.60.34.10">
    <property type="entry name" value="Substrate Binding Domain Of DNAk, Chain A, domain 1"/>
    <property type="match status" value="1"/>
</dbReference>
<dbReference type="InterPro" id="IPR043129">
    <property type="entry name" value="ATPase_NBD"/>
</dbReference>
<evidence type="ECO:0000256" key="5">
    <source>
        <dbReference type="SAM" id="MobiDB-lite"/>
    </source>
</evidence>